<name>A0AAV7GXP7_DENCH</name>
<keyword evidence="3" id="KW-1185">Reference proteome</keyword>
<protein>
    <submittedName>
        <fullName evidence="2">Uncharacterized protein</fullName>
    </submittedName>
</protein>
<evidence type="ECO:0000313" key="2">
    <source>
        <dbReference type="EMBL" id="KAH0460428.1"/>
    </source>
</evidence>
<keyword evidence="1" id="KW-1133">Transmembrane helix</keyword>
<reference evidence="2 3" key="1">
    <citation type="journal article" date="2021" name="Hortic Res">
        <title>Chromosome-scale assembly of the Dendrobium chrysotoxum genome enhances the understanding of orchid evolution.</title>
        <authorList>
            <person name="Zhang Y."/>
            <person name="Zhang G.Q."/>
            <person name="Zhang D."/>
            <person name="Liu X.D."/>
            <person name="Xu X.Y."/>
            <person name="Sun W.H."/>
            <person name="Yu X."/>
            <person name="Zhu X."/>
            <person name="Wang Z.W."/>
            <person name="Zhao X."/>
            <person name="Zhong W.Y."/>
            <person name="Chen H."/>
            <person name="Yin W.L."/>
            <person name="Huang T."/>
            <person name="Niu S.C."/>
            <person name="Liu Z.J."/>
        </authorList>
    </citation>
    <scope>NUCLEOTIDE SEQUENCE [LARGE SCALE GENOMIC DNA]</scope>
    <source>
        <strain evidence="2">Lindl</strain>
    </source>
</reference>
<keyword evidence="1" id="KW-0472">Membrane</keyword>
<keyword evidence="1" id="KW-0812">Transmembrane</keyword>
<dbReference type="Proteomes" id="UP000775213">
    <property type="component" value="Unassembled WGS sequence"/>
</dbReference>
<sequence>MEFHFVAERAEEQEEEHVEEMSVVRRQKLAMHFLSELQAVGKMLQQLALYVTGIDHDAKASQHSSPNCHPELQNVISGNLPFASGRSLSKNRDPKRKNQRCKQWVGPVLPSLPPSLPLFLLLLIVSIPFRVPLLSFSQNNLASCRILSHLPTEMTVVRGLEEELTNEFEEVRPPTLRSVVSCNGPRRTSNFTFRAPQENFTIDDFELGPVLGVGSFSKMLGDEVMVRLHVITTILGHVGGGMAPCAPTMDLFMCVDETRGRRKERRKFQKKGKVREKKSDFYVFTTADIDTAVDFSVRYKCLKLINPSNPAFGAHRAPGDLVYTLFVAWWEGIWCGACGEAGAGGLREGLVRPAVRGVGLVVEVGAVGWGGVGRPAVKRKRRVVADCWKMGRGKLGQRLWRNFGRRSREKEKGSLEKER</sequence>
<organism evidence="2 3">
    <name type="scientific">Dendrobium chrysotoxum</name>
    <name type="common">Orchid</name>
    <dbReference type="NCBI Taxonomy" id="161865"/>
    <lineage>
        <taxon>Eukaryota</taxon>
        <taxon>Viridiplantae</taxon>
        <taxon>Streptophyta</taxon>
        <taxon>Embryophyta</taxon>
        <taxon>Tracheophyta</taxon>
        <taxon>Spermatophyta</taxon>
        <taxon>Magnoliopsida</taxon>
        <taxon>Liliopsida</taxon>
        <taxon>Asparagales</taxon>
        <taxon>Orchidaceae</taxon>
        <taxon>Epidendroideae</taxon>
        <taxon>Malaxideae</taxon>
        <taxon>Dendrobiinae</taxon>
        <taxon>Dendrobium</taxon>
    </lineage>
</organism>
<accession>A0AAV7GXP7</accession>
<feature type="transmembrane region" description="Helical" evidence="1">
    <location>
        <begin position="104"/>
        <end position="129"/>
    </location>
</feature>
<comment type="caution">
    <text evidence="2">The sequence shown here is derived from an EMBL/GenBank/DDBJ whole genome shotgun (WGS) entry which is preliminary data.</text>
</comment>
<gene>
    <name evidence="2" type="ORF">IEQ34_011091</name>
</gene>
<dbReference type="EMBL" id="JAGFBR010000010">
    <property type="protein sequence ID" value="KAH0460428.1"/>
    <property type="molecule type" value="Genomic_DNA"/>
</dbReference>
<proteinExistence type="predicted"/>
<evidence type="ECO:0000313" key="3">
    <source>
        <dbReference type="Proteomes" id="UP000775213"/>
    </source>
</evidence>
<dbReference type="AlphaFoldDB" id="A0AAV7GXP7"/>
<evidence type="ECO:0000256" key="1">
    <source>
        <dbReference type="SAM" id="Phobius"/>
    </source>
</evidence>